<dbReference type="RefSeq" id="WP_317063597.1">
    <property type="nucleotide sequence ID" value="NZ_WBKO01000001.1"/>
</dbReference>
<comment type="caution">
    <text evidence="1">The sequence shown here is derived from an EMBL/GenBank/DDBJ whole genome shotgun (WGS) entry which is preliminary data.</text>
</comment>
<dbReference type="Gene3D" id="1.20.1270.110">
    <property type="entry name" value="Uncharacterised protein family UPF0058"/>
    <property type="match status" value="1"/>
</dbReference>
<accession>A0ABU3WXV8</accession>
<gene>
    <name evidence="1" type="ORF">F8E02_01120</name>
</gene>
<name>A0ABU3WXV8_9EURY</name>
<dbReference type="PANTHER" id="PTHR42203">
    <property type="entry name" value="UPF0058 PROTEIN MJ1205"/>
    <property type="match status" value="1"/>
</dbReference>
<dbReference type="InterPro" id="IPR036519">
    <property type="entry name" value="UPF0058_sf"/>
</dbReference>
<dbReference type="Pfam" id="PF01893">
    <property type="entry name" value="UPF0058"/>
    <property type="match status" value="1"/>
</dbReference>
<dbReference type="PANTHER" id="PTHR42203:SF2">
    <property type="entry name" value="UPF0058 PROTEIN MJ1205"/>
    <property type="match status" value="1"/>
</dbReference>
<sequence length="88" mass="10400">MQKEELLHLHMLLVHIRKYYESTTGEDVTTDQYNTLRISPVHIHKNKVTHKKAILTLGNEIVQHIRTNHNPYIEYHADFSSEQIATEH</sequence>
<keyword evidence="2" id="KW-1185">Reference proteome</keyword>
<dbReference type="Proteomes" id="UP001281203">
    <property type="component" value="Unassembled WGS sequence"/>
</dbReference>
<proteinExistence type="predicted"/>
<organism evidence="1 2">
    <name type="scientific">Methanoculleus caldifontis</name>
    <dbReference type="NCBI Taxonomy" id="2651577"/>
    <lineage>
        <taxon>Archaea</taxon>
        <taxon>Methanobacteriati</taxon>
        <taxon>Methanobacteriota</taxon>
        <taxon>Stenosarchaea group</taxon>
        <taxon>Methanomicrobia</taxon>
        <taxon>Methanomicrobiales</taxon>
        <taxon>Methanomicrobiaceae</taxon>
        <taxon>Methanoculleus</taxon>
    </lineage>
</organism>
<evidence type="ECO:0000313" key="2">
    <source>
        <dbReference type="Proteomes" id="UP001281203"/>
    </source>
</evidence>
<dbReference type="EMBL" id="WBKO01000001">
    <property type="protein sequence ID" value="MDV2480628.1"/>
    <property type="molecule type" value="Genomic_DNA"/>
</dbReference>
<evidence type="ECO:0008006" key="3">
    <source>
        <dbReference type="Google" id="ProtNLM"/>
    </source>
</evidence>
<evidence type="ECO:0000313" key="1">
    <source>
        <dbReference type="EMBL" id="MDV2480628.1"/>
    </source>
</evidence>
<dbReference type="SUPFAM" id="SSF140371">
    <property type="entry name" value="Vng1086c-like"/>
    <property type="match status" value="1"/>
</dbReference>
<protein>
    <recommendedName>
        <fullName evidence="3">Metal-binding protein</fullName>
    </recommendedName>
</protein>
<reference evidence="1 2" key="1">
    <citation type="submission" date="2019-10" db="EMBL/GenBank/DDBJ databases">
        <title>Isolation and characterization of Methanoculleus sp. Wushi-C6 from a hot spring well.</title>
        <authorList>
            <person name="Chen S.-C."/>
            <person name="Lan Z.-H."/>
            <person name="You Y.-T."/>
            <person name="Lai M.-C."/>
        </authorList>
    </citation>
    <scope>NUCLEOTIDE SEQUENCE [LARGE SCALE GENOMIC DNA]</scope>
    <source>
        <strain evidence="1 2">Wushi-C6</strain>
    </source>
</reference>
<dbReference type="InterPro" id="IPR002753">
    <property type="entry name" value="UPF0058"/>
</dbReference>